<sequence>MNEISHHPELVVSLKIGISKYQSFDFNRFRYLGVPPKKQIEKAKFANRDKLIHKWVDTLGRSQEYSDQTKFGYFHDLTRYVSFTDSRMLNPESEEATNAWEQHLIEKVRLGSMPVNTAQKHNSAIRCLLKLLGYPVEKWFTPHGLFRRESNPTEAYSDAELKTLLRLIQPLFNQLFKQITSNFPLYLNAQPRDKFASIQLRGRNYQVAGAITKCFTLGYFLMSYYTWGNSTTILKMKKFKQSDLSKNIVYSQSVLKARANKYVTISIGENNSQHVPKHALRFISKLLELSNLIAPNSDHLFFKVSRGKATSLESSNLRDITNWLLDYFNPIDDYGKPLRPMAKRFRASGSARYLDLTGDAVGVASLLGNTPQTLSRHYTTGSPIENKKQLQAAAHTLEAVARCSNLAESKNYAKQQLDVEVLPYEEFLEKYSSFKKKPQATIIGSGCKDPFGTQADNYRRKMNFSPKDLDVEHLACSDILKCFSCPNQVILEEVEDIWCLMSFKEAINDSLSNHANRQQFERNFRDLIDKIEMAIFKVDPAVRRKAQNKLKKEGRHCLWPEGINDLF</sequence>
<gene>
    <name evidence="1" type="ORF">H735_19375</name>
</gene>
<organism evidence="1 2">
    <name type="scientific">Vibrio owensii CAIM 1854 = LMG 25443</name>
    <dbReference type="NCBI Taxonomy" id="1229493"/>
    <lineage>
        <taxon>Bacteria</taxon>
        <taxon>Pseudomonadati</taxon>
        <taxon>Pseudomonadota</taxon>
        <taxon>Gammaproteobacteria</taxon>
        <taxon>Vibrionales</taxon>
        <taxon>Vibrionaceae</taxon>
        <taxon>Vibrio</taxon>
    </lineage>
</organism>
<evidence type="ECO:0000313" key="2">
    <source>
        <dbReference type="Proteomes" id="UP000031586"/>
    </source>
</evidence>
<comment type="caution">
    <text evidence="1">The sequence shown here is derived from an EMBL/GenBank/DDBJ whole genome shotgun (WGS) entry which is preliminary data.</text>
</comment>
<evidence type="ECO:0000313" key="1">
    <source>
        <dbReference type="EMBL" id="KIF51473.1"/>
    </source>
</evidence>
<protein>
    <recommendedName>
        <fullName evidence="3">Integrase</fullName>
    </recommendedName>
</protein>
<accession>A0A0C1VNQ4</accession>
<reference evidence="1 2" key="1">
    <citation type="submission" date="2014-07" db="EMBL/GenBank/DDBJ databases">
        <title>Unique and conserved regions in Vibrio harveyi and related species in comparison with the shrimp pathogen Vibrio harveyi CAIM 1792.</title>
        <authorList>
            <person name="Espinoza-Valles I."/>
            <person name="Vora G."/>
            <person name="Leekitcharoenphon P."/>
            <person name="Ussery D."/>
            <person name="Hoj L."/>
            <person name="Gomez-Gil B."/>
        </authorList>
    </citation>
    <scope>NUCLEOTIDE SEQUENCE [LARGE SCALE GENOMIC DNA]</scope>
    <source>
        <strain evidence="2">CAIM 1854 / LMG 25443</strain>
    </source>
</reference>
<dbReference type="EMBL" id="JPRD01000036">
    <property type="protein sequence ID" value="KIF51473.1"/>
    <property type="molecule type" value="Genomic_DNA"/>
</dbReference>
<proteinExistence type="predicted"/>
<dbReference type="PATRIC" id="fig|1229493.5.peg.3203"/>
<dbReference type="RefSeq" id="WP_020196685.1">
    <property type="nucleotide sequence ID" value="NZ_BAOH01000067.1"/>
</dbReference>
<evidence type="ECO:0008006" key="3">
    <source>
        <dbReference type="Google" id="ProtNLM"/>
    </source>
</evidence>
<dbReference type="Proteomes" id="UP000031586">
    <property type="component" value="Unassembled WGS sequence"/>
</dbReference>
<name>A0A0C1VNQ4_9VIBR</name>
<dbReference type="AlphaFoldDB" id="A0A0C1VNQ4"/>